<dbReference type="EMBL" id="SLXA01000001">
    <property type="protein sequence ID" value="TCO86385.1"/>
    <property type="molecule type" value="Genomic_DNA"/>
</dbReference>
<name>A0A4R2LIZ5_9FIRM</name>
<sequence>MAQAVKKKKTIAFNFGEKHKTYIRECESCMYNVAEGAVRAGKTVDNVFAFAHELKTTMDRIHLATGSTVGNAKLNIGDANGFGLEWIFRGQCHWGKYKDNEALYVKGPATKYRQRIIIFAGGGKEDSYKKIRGNSYGMWIATEINLHHKNTIREAFNRTIAAHRRKVFWDLNPDNPNAPIYKEYIDKYAKQAAAGELIGGYNYMHCTLYDNINLTPERIREIESQYTPGSIWYLQDIKGMRVTAQGLIYRQFAEDTNSKAFRFRRTEKPKDIMEIILSIDFGGSGSGHAFSATAITRGFNEVVSLASEWHGCQDENGNQIEIDPEQLGQMFVDFCLKVINLYGYITAVYCDSAEQTLILGIKSSLRKAGLGWIRVENALKEQINDRIRLTTRLMAQGRYSYMDLMCDSLVAAFCSAVWDPDEITKNIRLDDGTSDIDSLDAFEYTIERYITKLIKYE</sequence>
<dbReference type="OrthoDB" id="4498710at2"/>
<reference evidence="1 2" key="1">
    <citation type="submission" date="2019-03" db="EMBL/GenBank/DDBJ databases">
        <title>Genomic Encyclopedia of Type Strains, Phase IV (KMG-IV): sequencing the most valuable type-strain genomes for metagenomic binning, comparative biology and taxonomic classification.</title>
        <authorList>
            <person name="Goeker M."/>
        </authorList>
    </citation>
    <scope>NUCLEOTIDE SEQUENCE [LARGE SCALE GENOMIC DNA]</scope>
    <source>
        <strain evidence="1 2">DSM 28559</strain>
    </source>
</reference>
<comment type="caution">
    <text evidence="1">The sequence shown here is derived from an EMBL/GenBank/DDBJ whole genome shotgun (WGS) entry which is preliminary data.</text>
</comment>
<gene>
    <name evidence="1" type="ORF">EV212_101170</name>
</gene>
<proteinExistence type="predicted"/>
<evidence type="ECO:0000313" key="1">
    <source>
        <dbReference type="EMBL" id="TCO86385.1"/>
    </source>
</evidence>
<dbReference type="Proteomes" id="UP000295711">
    <property type="component" value="Unassembled WGS sequence"/>
</dbReference>
<dbReference type="Gene3D" id="3.30.420.280">
    <property type="match status" value="1"/>
</dbReference>
<dbReference type="InterPro" id="IPR027417">
    <property type="entry name" value="P-loop_NTPase"/>
</dbReference>
<dbReference type="RefSeq" id="WP_132087437.1">
    <property type="nucleotide sequence ID" value="NZ_JANKAQ010000005.1"/>
</dbReference>
<dbReference type="Gene3D" id="3.40.50.300">
    <property type="entry name" value="P-loop containing nucleotide triphosphate hydrolases"/>
    <property type="match status" value="1"/>
</dbReference>
<dbReference type="AlphaFoldDB" id="A0A4R2LIZ5"/>
<accession>A0A4R2LIZ5</accession>
<evidence type="ECO:0000313" key="2">
    <source>
        <dbReference type="Proteomes" id="UP000295711"/>
    </source>
</evidence>
<protein>
    <submittedName>
        <fullName evidence="1">PBSX family phage terminase large subunit</fullName>
    </submittedName>
</protein>
<organism evidence="1 2">
    <name type="scientific">Frisingicoccus caecimuris</name>
    <dbReference type="NCBI Taxonomy" id="1796636"/>
    <lineage>
        <taxon>Bacteria</taxon>
        <taxon>Bacillati</taxon>
        <taxon>Bacillota</taxon>
        <taxon>Clostridia</taxon>
        <taxon>Lachnospirales</taxon>
        <taxon>Lachnospiraceae</taxon>
        <taxon>Frisingicoccus</taxon>
    </lineage>
</organism>
<keyword evidence="2" id="KW-1185">Reference proteome</keyword>